<protein>
    <recommendedName>
        <fullName evidence="6">Probable membrane transporter protein</fullName>
    </recommendedName>
</protein>
<dbReference type="EMBL" id="BQKK01000005">
    <property type="protein sequence ID" value="GJN43525.1"/>
    <property type="molecule type" value="Genomic_DNA"/>
</dbReference>
<evidence type="ECO:0000256" key="5">
    <source>
        <dbReference type="ARBA" id="ARBA00023136"/>
    </source>
</evidence>
<comment type="similarity">
    <text evidence="2 6">Belongs to the 4-toluene sulfonate uptake permease (TSUP) (TC 2.A.102) family.</text>
</comment>
<keyword evidence="5 6" id="KW-0472">Membrane</keyword>
<reference evidence="7" key="1">
    <citation type="submission" date="2021-12" db="EMBL/GenBank/DDBJ databases">
        <title>Draft genome sequence of Corynebacterium ammoniagenes strain T-723.</title>
        <authorList>
            <person name="Matsuzawa M."/>
            <person name="Hiratani M."/>
            <person name="Abe I."/>
            <person name="Tsuji Y."/>
            <person name="Nakamura J."/>
        </authorList>
    </citation>
    <scope>NUCLEOTIDE SEQUENCE</scope>
    <source>
        <strain evidence="7">T-723</strain>
    </source>
</reference>
<evidence type="ECO:0000313" key="7">
    <source>
        <dbReference type="EMBL" id="GJN43525.1"/>
    </source>
</evidence>
<evidence type="ECO:0000256" key="4">
    <source>
        <dbReference type="ARBA" id="ARBA00022989"/>
    </source>
</evidence>
<dbReference type="InterPro" id="IPR002781">
    <property type="entry name" value="TM_pro_TauE-like"/>
</dbReference>
<keyword evidence="6" id="KW-1003">Cell membrane</keyword>
<dbReference type="PANTHER" id="PTHR43701">
    <property type="entry name" value="MEMBRANE TRANSPORTER PROTEIN MJ0441-RELATED"/>
    <property type="match status" value="1"/>
</dbReference>
<evidence type="ECO:0000256" key="3">
    <source>
        <dbReference type="ARBA" id="ARBA00022692"/>
    </source>
</evidence>
<dbReference type="RefSeq" id="WP_168939783.1">
    <property type="nucleotide sequence ID" value="NZ_BQKK01000005.1"/>
</dbReference>
<feature type="transmembrane region" description="Helical" evidence="6">
    <location>
        <begin position="73"/>
        <end position="93"/>
    </location>
</feature>
<dbReference type="Proteomes" id="UP001054925">
    <property type="component" value="Unassembled WGS sequence"/>
</dbReference>
<evidence type="ECO:0000313" key="8">
    <source>
        <dbReference type="Proteomes" id="UP001054925"/>
    </source>
</evidence>
<feature type="transmembrane region" description="Helical" evidence="6">
    <location>
        <begin position="202"/>
        <end position="225"/>
    </location>
</feature>
<accession>A0AAV5GB75</accession>
<organism evidence="7 8">
    <name type="scientific">Corynebacterium ammoniagenes</name>
    <name type="common">Brevibacterium ammoniagenes</name>
    <dbReference type="NCBI Taxonomy" id="1697"/>
    <lineage>
        <taxon>Bacteria</taxon>
        <taxon>Bacillati</taxon>
        <taxon>Actinomycetota</taxon>
        <taxon>Actinomycetes</taxon>
        <taxon>Mycobacteriales</taxon>
        <taxon>Corynebacteriaceae</taxon>
        <taxon>Corynebacterium</taxon>
    </lineage>
</organism>
<dbReference type="Pfam" id="PF01925">
    <property type="entry name" value="TauE"/>
    <property type="match status" value="1"/>
</dbReference>
<name>A0AAV5GB75_CORAM</name>
<feature type="transmembrane region" description="Helical" evidence="6">
    <location>
        <begin position="261"/>
        <end position="280"/>
    </location>
</feature>
<keyword evidence="3 6" id="KW-0812">Transmembrane</keyword>
<feature type="transmembrane region" description="Helical" evidence="6">
    <location>
        <begin position="232"/>
        <end position="249"/>
    </location>
</feature>
<comment type="subcellular location">
    <subcellularLocation>
        <location evidence="6">Cell membrane</location>
        <topology evidence="6">Multi-pass membrane protein</topology>
    </subcellularLocation>
    <subcellularLocation>
        <location evidence="1">Membrane</location>
        <topology evidence="1">Multi-pass membrane protein</topology>
    </subcellularLocation>
</comment>
<comment type="caution">
    <text evidence="7">The sequence shown here is derived from an EMBL/GenBank/DDBJ whole genome shotgun (WGS) entry which is preliminary data.</text>
</comment>
<evidence type="ECO:0000256" key="1">
    <source>
        <dbReference type="ARBA" id="ARBA00004141"/>
    </source>
</evidence>
<gene>
    <name evidence="7" type="ORF">CAT723_20040</name>
</gene>
<feature type="transmembrane region" description="Helical" evidence="6">
    <location>
        <begin position="99"/>
        <end position="117"/>
    </location>
</feature>
<dbReference type="AlphaFoldDB" id="A0AAV5GB75"/>
<keyword evidence="4 6" id="KW-1133">Transmembrane helix</keyword>
<dbReference type="GO" id="GO:0005886">
    <property type="term" value="C:plasma membrane"/>
    <property type="evidence" value="ECO:0007669"/>
    <property type="project" value="UniProtKB-SubCell"/>
</dbReference>
<feature type="transmembrane region" description="Helical" evidence="6">
    <location>
        <begin position="175"/>
        <end position="196"/>
    </location>
</feature>
<proteinExistence type="inferred from homology"/>
<sequence length="316" mass="32201">MPTLIFIALAGFAAQLVDGGIGMGFGVTSTTLLIFLAGLGPAQASAVVHAAELGTTLVSGFSHWRFGNVDWKIVFSLAIPGAIAAFIGATLLSNLSLEAAQPVTSALLVLIAINLIWRFSRGNIKRTITNRPHATPFLVALGSVGGMVDATGGGGWGPVTTSTLMAAGRDKPRRIVGTVSAAEFLVTLGAIIGFAFGLWEDIVAHLGAIVAMLIGGSIAAPLAAWMVSRLNPIMLGGFVGTAIAALNISNVYEGLGFAPSTPWVVIIHVAIVALGIGATIRGHRKARAQRAEALAAEEAAAADAPAVRTHEGATTG</sequence>
<evidence type="ECO:0000256" key="2">
    <source>
        <dbReference type="ARBA" id="ARBA00009142"/>
    </source>
</evidence>
<dbReference type="PANTHER" id="PTHR43701:SF12">
    <property type="entry name" value="MEMBRANE TRANSPORTER PROTEIN YTNM-RELATED"/>
    <property type="match status" value="1"/>
</dbReference>
<dbReference type="InterPro" id="IPR051598">
    <property type="entry name" value="TSUP/Inactive_protease-like"/>
</dbReference>
<evidence type="ECO:0000256" key="6">
    <source>
        <dbReference type="RuleBase" id="RU363041"/>
    </source>
</evidence>